<accession>A0ABQ7BNQ6</accession>
<keyword evidence="2" id="KW-1185">Reference proteome</keyword>
<protein>
    <submittedName>
        <fullName evidence="1">Uncharacterized protein</fullName>
    </submittedName>
</protein>
<reference evidence="1 2" key="1">
    <citation type="journal article" date="2020" name="BMC Genomics">
        <title>Intraspecific diversification of the crop wild relative Brassica cretica Lam. using demographic model selection.</title>
        <authorList>
            <person name="Kioukis A."/>
            <person name="Michalopoulou V.A."/>
            <person name="Briers L."/>
            <person name="Pirintsos S."/>
            <person name="Studholme D.J."/>
            <person name="Pavlidis P."/>
            <person name="Sarris P.F."/>
        </authorList>
    </citation>
    <scope>NUCLEOTIDE SEQUENCE [LARGE SCALE GENOMIC DNA]</scope>
    <source>
        <strain evidence="2">cv. PFS-1207/04</strain>
    </source>
</reference>
<dbReference type="Proteomes" id="UP000266723">
    <property type="component" value="Unassembled WGS sequence"/>
</dbReference>
<sequence>MSNSKQLSPKIEITAVNFGSHTNPVGGCSSKSCPNGLAAIRSFCRVPELVEFLLPEAGQVAGSLPEGYFTCYEAYLMQCHLWFPIPEVILQLHNRFKLSIGQINPCGLQHIVRILVLKTNPLPPNPEGLRISRNLLRGGPSIWATFAPKRVRHAVALHHSRFQPDLPVEEMSELSMDGFVPCEVRAKRERSSQLGGSGGEQINLDGLLDFDFPPAKGGDLTQITIRSELLSQIRGGSSKVQEFTKASRMVNGSLLMMNRALDASNQDARMAQFRAETADNEIARLKDESECSRPSERGSLRQRFIGSYKALKDPEYPFDVEYARQTGCMNERDKDFVIPKIEERIWEQWDPIPASPDTVEAETRAVGVKIGYDRINVGNFPKNVLFEKER</sequence>
<dbReference type="EMBL" id="QGKV02001507">
    <property type="protein sequence ID" value="KAF3533913.1"/>
    <property type="molecule type" value="Genomic_DNA"/>
</dbReference>
<name>A0ABQ7BNQ6_BRACR</name>
<gene>
    <name evidence="1" type="ORF">DY000_02041547</name>
</gene>
<evidence type="ECO:0000313" key="2">
    <source>
        <dbReference type="Proteomes" id="UP000266723"/>
    </source>
</evidence>
<evidence type="ECO:0000313" key="1">
    <source>
        <dbReference type="EMBL" id="KAF3533913.1"/>
    </source>
</evidence>
<proteinExistence type="predicted"/>
<comment type="caution">
    <text evidence="1">The sequence shown here is derived from an EMBL/GenBank/DDBJ whole genome shotgun (WGS) entry which is preliminary data.</text>
</comment>
<organism evidence="1 2">
    <name type="scientific">Brassica cretica</name>
    <name type="common">Mustard</name>
    <dbReference type="NCBI Taxonomy" id="69181"/>
    <lineage>
        <taxon>Eukaryota</taxon>
        <taxon>Viridiplantae</taxon>
        <taxon>Streptophyta</taxon>
        <taxon>Embryophyta</taxon>
        <taxon>Tracheophyta</taxon>
        <taxon>Spermatophyta</taxon>
        <taxon>Magnoliopsida</taxon>
        <taxon>eudicotyledons</taxon>
        <taxon>Gunneridae</taxon>
        <taxon>Pentapetalae</taxon>
        <taxon>rosids</taxon>
        <taxon>malvids</taxon>
        <taxon>Brassicales</taxon>
        <taxon>Brassicaceae</taxon>
        <taxon>Brassiceae</taxon>
        <taxon>Brassica</taxon>
    </lineage>
</organism>